<protein>
    <submittedName>
        <fullName evidence="2">Uncharacterized protein</fullName>
    </submittedName>
</protein>
<dbReference type="AlphaFoldDB" id="A0A0M2PUI8"/>
<gene>
    <name evidence="2" type="ORF">PROH_07950</name>
</gene>
<feature type="coiled-coil region" evidence="1">
    <location>
        <begin position="15"/>
        <end position="42"/>
    </location>
</feature>
<dbReference type="OrthoDB" id="581738at2"/>
<evidence type="ECO:0000256" key="1">
    <source>
        <dbReference type="SAM" id="Coils"/>
    </source>
</evidence>
<name>A0A0M2PUI8_PROHO</name>
<proteinExistence type="predicted"/>
<reference evidence="2" key="1">
    <citation type="submission" date="2012-04" db="EMBL/GenBank/DDBJ databases">
        <authorList>
            <person name="Borisov I.G."/>
            <person name="Ivanikova N.V."/>
            <person name="Pinevich A.V."/>
        </authorList>
    </citation>
    <scope>NUCLEOTIDE SEQUENCE [LARGE SCALE GENOMIC DNA]</scope>
    <source>
        <strain evidence="2">CALU 1027</strain>
    </source>
</reference>
<accession>A0A0M2PUI8</accession>
<dbReference type="EMBL" id="AJTX02000004">
    <property type="protein sequence ID" value="KKI99784.1"/>
    <property type="molecule type" value="Genomic_DNA"/>
</dbReference>
<sequence>MSISKTLRLSAEKIQTLASQEVDKLESQLKDAKAICKLATALSTYAQRSYYLHILELRTKQADLIHRAQQSCHSACIDILKIFEIAEAEANKLMPLNIRFPTAFSQACQNENLKIDSDSRHPKYTFDNRFFEVKLDETKKMAYVSNYEAGKLEGIPADIPAIIECLQRHRKRVFDKAKNDAVFLKLLRQEYLKSVKAYHKKDGDSIPIRFVIDSLAKRKDSDKYQADEFVVALSQILKEGQTKIDGFQLDLQQTKNTKDGVLPITENNRGYVGFLLFRKCHD</sequence>
<dbReference type="Proteomes" id="UP000034681">
    <property type="component" value="Unassembled WGS sequence"/>
</dbReference>
<evidence type="ECO:0000313" key="2">
    <source>
        <dbReference type="EMBL" id="KKI99784.1"/>
    </source>
</evidence>
<comment type="caution">
    <text evidence="2">The sequence shown here is derived from an EMBL/GenBank/DDBJ whole genome shotgun (WGS) entry which is preliminary data.</text>
</comment>
<organism evidence="2 3">
    <name type="scientific">Prochlorothrix hollandica PCC 9006 = CALU 1027</name>
    <dbReference type="NCBI Taxonomy" id="317619"/>
    <lineage>
        <taxon>Bacteria</taxon>
        <taxon>Bacillati</taxon>
        <taxon>Cyanobacteriota</taxon>
        <taxon>Cyanophyceae</taxon>
        <taxon>Prochlorotrichales</taxon>
        <taxon>Prochlorotrichaceae</taxon>
        <taxon>Prochlorothrix</taxon>
    </lineage>
</organism>
<dbReference type="RefSeq" id="WP_017711017.1">
    <property type="nucleotide sequence ID" value="NZ_KB235933.1"/>
</dbReference>
<evidence type="ECO:0000313" key="3">
    <source>
        <dbReference type="Proteomes" id="UP000034681"/>
    </source>
</evidence>
<dbReference type="STRING" id="317619.GCA_000332315_00334"/>
<keyword evidence="1" id="KW-0175">Coiled coil</keyword>
<keyword evidence="3" id="KW-1185">Reference proteome</keyword>